<comment type="subcellular location">
    <subcellularLocation>
        <location evidence="1">Endoplasmic reticulum</location>
    </subcellularLocation>
    <subcellularLocation>
        <location evidence="2">Golgi apparatus</location>
    </subcellularLocation>
</comment>
<protein>
    <recommendedName>
        <fullName evidence="15">GDP-fucose protein O-fucosyltransferase 2</fullName>
        <ecNumber evidence="4">2.4.1.221</ecNumber>
    </recommendedName>
    <alternativeName>
        <fullName evidence="16">Peptide-O-fucosyltransferase 2</fullName>
    </alternativeName>
</protein>
<accession>A0A9Q0MXE2</accession>
<keyword evidence="20" id="KW-1185">Reference proteome</keyword>
<dbReference type="Pfam" id="PF10250">
    <property type="entry name" value="O-FucT"/>
    <property type="match status" value="1"/>
</dbReference>
<evidence type="ECO:0000256" key="11">
    <source>
        <dbReference type="ARBA" id="ARBA00023180"/>
    </source>
</evidence>
<evidence type="ECO:0000256" key="1">
    <source>
        <dbReference type="ARBA" id="ARBA00004240"/>
    </source>
</evidence>
<evidence type="ECO:0000313" key="20">
    <source>
        <dbReference type="Proteomes" id="UP001151699"/>
    </source>
</evidence>
<keyword evidence="9" id="KW-0333">Golgi apparatus</keyword>
<dbReference type="OrthoDB" id="422368at2759"/>
<evidence type="ECO:0000313" key="19">
    <source>
        <dbReference type="EMBL" id="KAJ6638367.1"/>
    </source>
</evidence>
<evidence type="ECO:0000256" key="2">
    <source>
        <dbReference type="ARBA" id="ARBA00004555"/>
    </source>
</evidence>
<evidence type="ECO:0000256" key="12">
    <source>
        <dbReference type="ARBA" id="ARBA00023253"/>
    </source>
</evidence>
<dbReference type="InterPro" id="IPR019378">
    <property type="entry name" value="GDP-Fuc_O-FucTrfase"/>
</dbReference>
<gene>
    <name evidence="19" type="primary">O-fut2</name>
    <name evidence="19" type="ORF">Bhyg_11102</name>
</gene>
<dbReference type="InterPro" id="IPR045130">
    <property type="entry name" value="OFUT2-like"/>
</dbReference>
<dbReference type="PANTHER" id="PTHR13398">
    <property type="entry name" value="GDP-FUCOSE PROTEIN O-FUCOSYLTRANSFERASE 2"/>
    <property type="match status" value="1"/>
</dbReference>
<keyword evidence="13" id="KW-0119">Carbohydrate metabolism</keyword>
<dbReference type="AlphaFoldDB" id="A0A9Q0MXE2"/>
<proteinExistence type="inferred from homology"/>
<keyword evidence="7" id="KW-0732">Signal</keyword>
<dbReference type="Proteomes" id="UP001151699">
    <property type="component" value="Chromosome X"/>
</dbReference>
<evidence type="ECO:0000256" key="4">
    <source>
        <dbReference type="ARBA" id="ARBA00012196"/>
    </source>
</evidence>
<evidence type="ECO:0000256" key="5">
    <source>
        <dbReference type="ARBA" id="ARBA00022676"/>
    </source>
</evidence>
<keyword evidence="11" id="KW-0325">Glycoprotein</keyword>
<evidence type="ECO:0000256" key="17">
    <source>
        <dbReference type="ARBA" id="ARBA00047273"/>
    </source>
</evidence>
<evidence type="ECO:0000256" key="15">
    <source>
        <dbReference type="ARBA" id="ARBA00026232"/>
    </source>
</evidence>
<keyword evidence="10" id="KW-1015">Disulfide bond</keyword>
<dbReference type="GO" id="GO:0006004">
    <property type="term" value="P:fucose metabolic process"/>
    <property type="evidence" value="ECO:0007669"/>
    <property type="project" value="UniProtKB-KW"/>
</dbReference>
<dbReference type="Gene3D" id="3.40.50.11340">
    <property type="match status" value="1"/>
</dbReference>
<evidence type="ECO:0000256" key="16">
    <source>
        <dbReference type="ARBA" id="ARBA00033083"/>
    </source>
</evidence>
<evidence type="ECO:0000256" key="13">
    <source>
        <dbReference type="ARBA" id="ARBA00023277"/>
    </source>
</evidence>
<dbReference type="CDD" id="cd11298">
    <property type="entry name" value="O-FucT-2"/>
    <property type="match status" value="1"/>
</dbReference>
<comment type="catalytic activity">
    <reaction evidence="17">
        <text>L-threonyl-[protein] + GDP-beta-L-fucose = 3-O-(alpha-L-fucosyl)-L-threonyl-[protein] + GDP + H(+)</text>
        <dbReference type="Rhea" id="RHEA:70491"/>
        <dbReference type="Rhea" id="RHEA-COMP:11060"/>
        <dbReference type="Rhea" id="RHEA-COMP:17915"/>
        <dbReference type="ChEBI" id="CHEBI:15378"/>
        <dbReference type="ChEBI" id="CHEBI:30013"/>
        <dbReference type="ChEBI" id="CHEBI:57273"/>
        <dbReference type="ChEBI" id="CHEBI:58189"/>
        <dbReference type="ChEBI" id="CHEBI:189631"/>
        <dbReference type="EC" id="2.4.1.221"/>
    </reaction>
    <physiologicalReaction direction="left-to-right" evidence="17">
        <dbReference type="Rhea" id="RHEA:70492"/>
    </physiologicalReaction>
</comment>
<sequence length="406" mass="48431">LNNNDISDTKVYLLYEINPGEGFNLRRDVYIRLAVFMKTLRQQPGYRKAFLVLPPFRRLYHWKSPEVDQTLVFWNHFFDLESLKRYVPVLDIWEYFNEIKRMNGKEHIDLDYSLTLQNYENMFENGKFIDRFEVIKSRQFKGVNSVFGYRNMTAKAHYKVLYQGSVKMLHELLNQLKPRFYQSHFSVIINHAEIVLHDVWGNREYWQARRSMRFSRELNAIADEYRLTKFNSTNQNDNVLRPENWLDEKPQRTAIGGGYICAHIRRSDFVLGREKNTPSLRSVANQIKTWAKKLRLDHIFISSDCSRSEFKSLKANLMRYKVHRYKPESAEQKNWIKDGGVAIIDQIICSHAQHFIGTYESTFTYRIYEEREIMGFPKDSTFNTFCKSDDESDKDCQKNSVWLIVH</sequence>
<comment type="caution">
    <text evidence="19">The sequence shown here is derived from an EMBL/GenBank/DDBJ whole genome shotgun (WGS) entry which is preliminary data.</text>
</comment>
<keyword evidence="6" id="KW-0808">Transferase</keyword>
<reference evidence="19" key="1">
    <citation type="submission" date="2022-07" db="EMBL/GenBank/DDBJ databases">
        <authorList>
            <person name="Trinca V."/>
            <person name="Uliana J.V.C."/>
            <person name="Torres T.T."/>
            <person name="Ward R.J."/>
            <person name="Monesi N."/>
        </authorList>
    </citation>
    <scope>NUCLEOTIDE SEQUENCE</scope>
    <source>
        <strain evidence="19">HSMRA1968</strain>
        <tissue evidence="19">Whole embryos</tissue>
    </source>
</reference>
<dbReference type="PANTHER" id="PTHR13398:SF0">
    <property type="entry name" value="GDP-FUCOSE PROTEIN O-FUCOSYLTRANSFERASE 2"/>
    <property type="match status" value="1"/>
</dbReference>
<comment type="catalytic activity">
    <reaction evidence="18">
        <text>L-seryl-[protein] + GDP-beta-L-fucose = 3-O-(alpha-L-fucosyl)-L-seryl-[protein] + GDP + H(+)</text>
        <dbReference type="Rhea" id="RHEA:63644"/>
        <dbReference type="Rhea" id="RHEA-COMP:9863"/>
        <dbReference type="Rhea" id="RHEA-COMP:17914"/>
        <dbReference type="ChEBI" id="CHEBI:15378"/>
        <dbReference type="ChEBI" id="CHEBI:29999"/>
        <dbReference type="ChEBI" id="CHEBI:57273"/>
        <dbReference type="ChEBI" id="CHEBI:58189"/>
        <dbReference type="ChEBI" id="CHEBI:189632"/>
        <dbReference type="EC" id="2.4.1.221"/>
    </reaction>
    <physiologicalReaction direction="left-to-right" evidence="18">
        <dbReference type="Rhea" id="RHEA:63645"/>
    </physiologicalReaction>
</comment>
<comment type="similarity">
    <text evidence="14">Belongs to the glycosyltransferase 68 family.</text>
</comment>
<evidence type="ECO:0000256" key="3">
    <source>
        <dbReference type="ARBA" id="ARBA00004922"/>
    </source>
</evidence>
<name>A0A9Q0MXE2_9DIPT</name>
<dbReference type="GO" id="GO:0005794">
    <property type="term" value="C:Golgi apparatus"/>
    <property type="evidence" value="ECO:0007669"/>
    <property type="project" value="UniProtKB-SubCell"/>
</dbReference>
<dbReference type="GO" id="GO:0005783">
    <property type="term" value="C:endoplasmic reticulum"/>
    <property type="evidence" value="ECO:0007669"/>
    <property type="project" value="UniProtKB-SubCell"/>
</dbReference>
<dbReference type="EMBL" id="WJQU01000003">
    <property type="protein sequence ID" value="KAJ6638367.1"/>
    <property type="molecule type" value="Genomic_DNA"/>
</dbReference>
<feature type="non-terminal residue" evidence="19">
    <location>
        <position position="1"/>
    </location>
</feature>
<evidence type="ECO:0000256" key="7">
    <source>
        <dbReference type="ARBA" id="ARBA00022729"/>
    </source>
</evidence>
<evidence type="ECO:0000256" key="18">
    <source>
        <dbReference type="ARBA" id="ARBA00048647"/>
    </source>
</evidence>
<keyword evidence="12" id="KW-0294">Fucose metabolism</keyword>
<organism evidence="19 20">
    <name type="scientific">Pseudolycoriella hygida</name>
    <dbReference type="NCBI Taxonomy" id="35572"/>
    <lineage>
        <taxon>Eukaryota</taxon>
        <taxon>Metazoa</taxon>
        <taxon>Ecdysozoa</taxon>
        <taxon>Arthropoda</taxon>
        <taxon>Hexapoda</taxon>
        <taxon>Insecta</taxon>
        <taxon>Pterygota</taxon>
        <taxon>Neoptera</taxon>
        <taxon>Endopterygota</taxon>
        <taxon>Diptera</taxon>
        <taxon>Nematocera</taxon>
        <taxon>Sciaroidea</taxon>
        <taxon>Sciaridae</taxon>
        <taxon>Pseudolycoriella</taxon>
    </lineage>
</organism>
<keyword evidence="5" id="KW-0328">Glycosyltransferase</keyword>
<evidence type="ECO:0000256" key="8">
    <source>
        <dbReference type="ARBA" id="ARBA00022824"/>
    </source>
</evidence>
<dbReference type="FunFam" id="3.40.50.11350:FF:000002">
    <property type="entry name" value="GDP-fucose protein O-fucosyltransferase 2"/>
    <property type="match status" value="1"/>
</dbReference>
<dbReference type="EC" id="2.4.1.221" evidence="4"/>
<comment type="pathway">
    <text evidence="3">Protein modification; protein glycosylation.</text>
</comment>
<keyword evidence="8" id="KW-0256">Endoplasmic reticulum</keyword>
<evidence type="ECO:0000256" key="9">
    <source>
        <dbReference type="ARBA" id="ARBA00023034"/>
    </source>
</evidence>
<evidence type="ECO:0000256" key="6">
    <source>
        <dbReference type="ARBA" id="ARBA00022679"/>
    </source>
</evidence>
<feature type="non-terminal residue" evidence="19">
    <location>
        <position position="406"/>
    </location>
</feature>
<dbReference type="Gene3D" id="3.40.50.11350">
    <property type="match status" value="1"/>
</dbReference>
<evidence type="ECO:0000256" key="10">
    <source>
        <dbReference type="ARBA" id="ARBA00023157"/>
    </source>
</evidence>
<evidence type="ECO:0000256" key="14">
    <source>
        <dbReference type="ARBA" id="ARBA00025803"/>
    </source>
</evidence>
<dbReference type="GO" id="GO:0046922">
    <property type="term" value="F:peptide-O-fucosyltransferase activity"/>
    <property type="evidence" value="ECO:0007669"/>
    <property type="project" value="UniProtKB-EC"/>
</dbReference>